<evidence type="ECO:0000313" key="8">
    <source>
        <dbReference type="EMBL" id="GAA4007877.1"/>
    </source>
</evidence>
<keyword evidence="9" id="KW-1185">Reference proteome</keyword>
<dbReference type="CDD" id="cd03034">
    <property type="entry name" value="ArsC_ArsC"/>
    <property type="match status" value="1"/>
</dbReference>
<dbReference type="NCBIfam" id="TIGR00014">
    <property type="entry name" value="arsC"/>
    <property type="match status" value="1"/>
</dbReference>
<dbReference type="InterPro" id="IPR036249">
    <property type="entry name" value="Thioredoxin-like_sf"/>
</dbReference>
<dbReference type="Gene3D" id="3.40.30.10">
    <property type="entry name" value="Glutaredoxin"/>
    <property type="match status" value="1"/>
</dbReference>
<reference evidence="9" key="1">
    <citation type="journal article" date="2019" name="Int. J. Syst. Evol. Microbiol.">
        <title>The Global Catalogue of Microorganisms (GCM) 10K type strain sequencing project: providing services to taxonomists for standard genome sequencing and annotation.</title>
        <authorList>
            <consortium name="The Broad Institute Genomics Platform"/>
            <consortium name="The Broad Institute Genome Sequencing Center for Infectious Disease"/>
            <person name="Wu L."/>
            <person name="Ma J."/>
        </authorList>
    </citation>
    <scope>NUCLEOTIDE SEQUENCE [LARGE SCALE GENOMIC DNA]</scope>
    <source>
        <strain evidence="9">JCM 16603</strain>
    </source>
</reference>
<evidence type="ECO:0000256" key="1">
    <source>
        <dbReference type="ARBA" id="ARBA00007198"/>
    </source>
</evidence>
<name>A0ABP7S8I8_9SPHN</name>
<keyword evidence="3 7" id="KW-0560">Oxidoreductase</keyword>
<evidence type="ECO:0000256" key="4">
    <source>
        <dbReference type="ARBA" id="ARBA00038969"/>
    </source>
</evidence>
<dbReference type="Proteomes" id="UP001501310">
    <property type="component" value="Unassembled WGS sequence"/>
</dbReference>
<comment type="catalytic activity">
    <reaction evidence="7">
        <text>[glutaredoxin]-dithiol + arsenate + glutathione + H(+) = glutathionyl-S-S-[glutaredoxin] + arsenite + H2O</text>
        <dbReference type="Rhea" id="RHEA:22016"/>
        <dbReference type="Rhea" id="RHEA-COMP:10729"/>
        <dbReference type="Rhea" id="RHEA-COMP:17668"/>
        <dbReference type="ChEBI" id="CHEBI:15377"/>
        <dbReference type="ChEBI" id="CHEBI:15378"/>
        <dbReference type="ChEBI" id="CHEBI:29242"/>
        <dbReference type="ChEBI" id="CHEBI:29950"/>
        <dbReference type="ChEBI" id="CHEBI:48597"/>
        <dbReference type="ChEBI" id="CHEBI:57925"/>
        <dbReference type="ChEBI" id="CHEBI:146199"/>
        <dbReference type="EC" id="1.20.4.1"/>
    </reaction>
</comment>
<dbReference type="EMBL" id="BAAAZD010000002">
    <property type="protein sequence ID" value="GAA4007877.1"/>
    <property type="molecule type" value="Genomic_DNA"/>
</dbReference>
<dbReference type="PANTHER" id="PTHR30041">
    <property type="entry name" value="ARSENATE REDUCTASE"/>
    <property type="match status" value="1"/>
</dbReference>
<organism evidence="8 9">
    <name type="scientific">Sphingomonas humi</name>
    <dbReference type="NCBI Taxonomy" id="335630"/>
    <lineage>
        <taxon>Bacteria</taxon>
        <taxon>Pseudomonadati</taxon>
        <taxon>Pseudomonadota</taxon>
        <taxon>Alphaproteobacteria</taxon>
        <taxon>Sphingomonadales</taxon>
        <taxon>Sphingomonadaceae</taxon>
        <taxon>Sphingomonas</taxon>
    </lineage>
</organism>
<comment type="similarity">
    <text evidence="1 6 7">Belongs to the ArsC family.</text>
</comment>
<dbReference type="InterPro" id="IPR006660">
    <property type="entry name" value="Arsenate_reductase-like"/>
</dbReference>
<evidence type="ECO:0000256" key="5">
    <source>
        <dbReference type="ARBA" id="ARBA00039879"/>
    </source>
</evidence>
<evidence type="ECO:0000313" key="9">
    <source>
        <dbReference type="Proteomes" id="UP001501310"/>
    </source>
</evidence>
<comment type="caution">
    <text evidence="8">The sequence shown here is derived from an EMBL/GenBank/DDBJ whole genome shotgun (WGS) entry which is preliminary data.</text>
</comment>
<evidence type="ECO:0000256" key="3">
    <source>
        <dbReference type="ARBA" id="ARBA00023002"/>
    </source>
</evidence>
<keyword evidence="2" id="KW-0059">Arsenical resistance</keyword>
<dbReference type="InterPro" id="IPR006659">
    <property type="entry name" value="Arsenate_reductase"/>
</dbReference>
<dbReference type="EC" id="1.20.4.1" evidence="4 7"/>
<dbReference type="PROSITE" id="PS51353">
    <property type="entry name" value="ARSC"/>
    <property type="match status" value="1"/>
</dbReference>
<evidence type="ECO:0000256" key="2">
    <source>
        <dbReference type="ARBA" id="ARBA00022849"/>
    </source>
</evidence>
<protein>
    <recommendedName>
        <fullName evidence="5 7">Arsenate reductase</fullName>
        <ecNumber evidence="4 7">1.20.4.1</ecNumber>
    </recommendedName>
</protein>
<proteinExistence type="inferred from homology"/>
<sequence>MTVTVYHNPACGTSRNVLGMLEERGIEPQVIEYLKTPPSRETVQALARTAGVPLRALLRENAPPYAELNLADSGLSDEQLLDAIEAHPILLNRPIVITPKGTALCRPKEKLLELL</sequence>
<dbReference type="SUPFAM" id="SSF52833">
    <property type="entry name" value="Thioredoxin-like"/>
    <property type="match status" value="1"/>
</dbReference>
<dbReference type="RefSeq" id="WP_344710279.1">
    <property type="nucleotide sequence ID" value="NZ_BAAAZD010000002.1"/>
</dbReference>
<dbReference type="PANTHER" id="PTHR30041:SF5">
    <property type="entry name" value="ARSENATE REDUCTASE-RELATED"/>
    <property type="match status" value="1"/>
</dbReference>
<evidence type="ECO:0000256" key="7">
    <source>
        <dbReference type="RuleBase" id="RU362029"/>
    </source>
</evidence>
<gene>
    <name evidence="8" type="primary">arsC_2</name>
    <name evidence="8" type="ORF">GCM10022211_21590</name>
</gene>
<evidence type="ECO:0000256" key="6">
    <source>
        <dbReference type="PROSITE-ProRule" id="PRU01282"/>
    </source>
</evidence>
<dbReference type="Pfam" id="PF03960">
    <property type="entry name" value="ArsC"/>
    <property type="match status" value="1"/>
</dbReference>
<accession>A0ABP7S8I8</accession>